<organism evidence="1">
    <name type="scientific">Arundo donax</name>
    <name type="common">Giant reed</name>
    <name type="synonym">Donax arundinaceus</name>
    <dbReference type="NCBI Taxonomy" id="35708"/>
    <lineage>
        <taxon>Eukaryota</taxon>
        <taxon>Viridiplantae</taxon>
        <taxon>Streptophyta</taxon>
        <taxon>Embryophyta</taxon>
        <taxon>Tracheophyta</taxon>
        <taxon>Spermatophyta</taxon>
        <taxon>Magnoliopsida</taxon>
        <taxon>Liliopsida</taxon>
        <taxon>Poales</taxon>
        <taxon>Poaceae</taxon>
        <taxon>PACMAD clade</taxon>
        <taxon>Arundinoideae</taxon>
        <taxon>Arundineae</taxon>
        <taxon>Arundo</taxon>
    </lineage>
</organism>
<dbReference type="EMBL" id="GBRH01270977">
    <property type="protein sequence ID" value="JAD26918.1"/>
    <property type="molecule type" value="Transcribed_RNA"/>
</dbReference>
<dbReference type="AlphaFoldDB" id="A0A0A8YMT0"/>
<proteinExistence type="predicted"/>
<reference evidence="1" key="2">
    <citation type="journal article" date="2015" name="Data Brief">
        <title>Shoot transcriptome of the giant reed, Arundo donax.</title>
        <authorList>
            <person name="Barrero R.A."/>
            <person name="Guerrero F.D."/>
            <person name="Moolhuijzen P."/>
            <person name="Goolsby J.A."/>
            <person name="Tidwell J."/>
            <person name="Bellgard S.E."/>
            <person name="Bellgard M.I."/>
        </authorList>
    </citation>
    <scope>NUCLEOTIDE SEQUENCE</scope>
    <source>
        <tissue evidence="1">Shoot tissue taken approximately 20 cm above the soil surface</tissue>
    </source>
</reference>
<sequence length="28" mass="3312">MLTVPTYLKPHLHLICRLQRAFSPFLTD</sequence>
<accession>A0A0A8YMT0</accession>
<evidence type="ECO:0000313" key="1">
    <source>
        <dbReference type="EMBL" id="JAD26918.1"/>
    </source>
</evidence>
<reference evidence="1" key="1">
    <citation type="submission" date="2014-09" db="EMBL/GenBank/DDBJ databases">
        <authorList>
            <person name="Magalhaes I.L.F."/>
            <person name="Oliveira U."/>
            <person name="Santos F.R."/>
            <person name="Vidigal T.H.D.A."/>
            <person name="Brescovit A.D."/>
            <person name="Santos A.J."/>
        </authorList>
    </citation>
    <scope>NUCLEOTIDE SEQUENCE</scope>
    <source>
        <tissue evidence="1">Shoot tissue taken approximately 20 cm above the soil surface</tissue>
    </source>
</reference>
<name>A0A0A8YMT0_ARUDO</name>
<protein>
    <submittedName>
        <fullName evidence="1">Uncharacterized protein</fullName>
    </submittedName>
</protein>